<dbReference type="Proteomes" id="UP001165663">
    <property type="component" value="Unassembled WGS sequence"/>
</dbReference>
<dbReference type="AlphaFoldDB" id="A0A9P3Q4L6"/>
<dbReference type="RefSeq" id="WP_236981303.1">
    <property type="nucleotide sequence ID" value="NZ_BRXE01000065.1"/>
</dbReference>
<evidence type="ECO:0000259" key="1">
    <source>
        <dbReference type="Pfam" id="PF12680"/>
    </source>
</evidence>
<dbReference type="GeneID" id="83631912"/>
<evidence type="ECO:0000313" key="2">
    <source>
        <dbReference type="EMBL" id="GLB84922.1"/>
    </source>
</evidence>
<evidence type="ECO:0000313" key="3">
    <source>
        <dbReference type="EMBL" id="GLD29075.1"/>
    </source>
</evidence>
<keyword evidence="4" id="KW-1185">Reference proteome</keyword>
<accession>A0A9P3Q4L6</accession>
<sequence length="130" mass="14181">MSTHPFRAAVEAGRFDTIGEIFAEDAVVHSPITHRPYRGRDAIALIVGTVAKILDDFHFVKELPGTESVCGTTDHAFRFTATVDGLELWGCDFVHTGEAGLIDEITVMMRPLKAVTAFASRMRAELAGPH</sequence>
<dbReference type="SUPFAM" id="SSF54427">
    <property type="entry name" value="NTF2-like"/>
    <property type="match status" value="1"/>
</dbReference>
<dbReference type="Pfam" id="PF12680">
    <property type="entry name" value="SnoaL_2"/>
    <property type="match status" value="1"/>
</dbReference>
<name>A0A9P3Q4L6_9MYCO</name>
<dbReference type="Gene3D" id="3.10.450.50">
    <property type="match status" value="1"/>
</dbReference>
<dbReference type="InterPro" id="IPR032710">
    <property type="entry name" value="NTF2-like_dom_sf"/>
</dbReference>
<feature type="domain" description="SnoaL-like" evidence="1">
    <location>
        <begin position="6"/>
        <end position="104"/>
    </location>
</feature>
<dbReference type="EMBL" id="BRZI01000003">
    <property type="protein sequence ID" value="GLD29075.1"/>
    <property type="molecule type" value="Genomic_DNA"/>
</dbReference>
<reference evidence="3" key="1">
    <citation type="submission" date="2022-08" db="EMBL/GenBank/DDBJ databases">
        <title>Mycobacterium kiyosense sp. nov., scotochromogenic slow-glowing species isolated from respiratory specimens.</title>
        <authorList>
            <person name="Fukano H."/>
            <person name="Kazumi Y."/>
            <person name="Sakagami N."/>
            <person name="Ato M."/>
            <person name="Mitarai S."/>
            <person name="Hoshino Y."/>
        </authorList>
    </citation>
    <scope>NUCLEOTIDE SEQUENCE</scope>
    <source>
        <strain evidence="3">1413</strain>
        <strain evidence="2">SRL2020-028</strain>
    </source>
</reference>
<organism evidence="3 4">
    <name type="scientific">Mycobacterium kiyosense</name>
    <dbReference type="NCBI Taxonomy" id="2871094"/>
    <lineage>
        <taxon>Bacteria</taxon>
        <taxon>Bacillati</taxon>
        <taxon>Actinomycetota</taxon>
        <taxon>Actinomycetes</taxon>
        <taxon>Mycobacteriales</taxon>
        <taxon>Mycobacteriaceae</taxon>
        <taxon>Mycobacterium</taxon>
    </lineage>
</organism>
<comment type="caution">
    <text evidence="3">The sequence shown here is derived from an EMBL/GenBank/DDBJ whole genome shotgun (WGS) entry which is preliminary data.</text>
</comment>
<gene>
    <name evidence="3" type="ORF">Mkiyose1413_09580</name>
    <name evidence="2" type="ORF">SRL2020028_41780</name>
</gene>
<evidence type="ECO:0000313" key="4">
    <source>
        <dbReference type="Proteomes" id="UP001064782"/>
    </source>
</evidence>
<dbReference type="EMBL" id="BRXE01000065">
    <property type="protein sequence ID" value="GLB84922.1"/>
    <property type="molecule type" value="Genomic_DNA"/>
</dbReference>
<dbReference type="InterPro" id="IPR037401">
    <property type="entry name" value="SnoaL-like"/>
</dbReference>
<dbReference type="Proteomes" id="UP001064782">
    <property type="component" value="Unassembled WGS sequence"/>
</dbReference>
<proteinExistence type="predicted"/>
<protein>
    <submittedName>
        <fullName evidence="3">Membrane protein</fullName>
    </submittedName>
</protein>